<dbReference type="GO" id="GO:0004803">
    <property type="term" value="F:transposase activity"/>
    <property type="evidence" value="ECO:0007669"/>
    <property type="project" value="InterPro"/>
</dbReference>
<sequence length="215" mass="24957">MKFVWFIGIDVSKATLDAAFCHQDSPNQFAHQQFTNTTAGFRQLLKWLKKQKVDETQSFFCMEHTGSYALALCCFLQVQERPYTLVSPLHLKRSLGITRGKNDQVDAQRIAEFACLHQRKLQPMQLPSACLLKLKNLMAFRERLTKTKVSLKQTIADLKDTEKLVDNSFIIKQSEKQLKLVEQQITHTDKQMETVLQEDEQVGFPHFSRRLIKQL</sequence>
<feature type="domain" description="Transposase IS110-like N-terminal" evidence="2">
    <location>
        <begin position="7"/>
        <end position="156"/>
    </location>
</feature>
<dbReference type="GO" id="GO:0003677">
    <property type="term" value="F:DNA binding"/>
    <property type="evidence" value="ECO:0007669"/>
    <property type="project" value="InterPro"/>
</dbReference>
<name>A0AA49JIA2_9BACT</name>
<accession>A0AA49JIA2</accession>
<feature type="coiled-coil region" evidence="1">
    <location>
        <begin position="141"/>
        <end position="191"/>
    </location>
</feature>
<dbReference type="EMBL" id="CP120682">
    <property type="protein sequence ID" value="WKN34002.1"/>
    <property type="molecule type" value="Genomic_DNA"/>
</dbReference>
<keyword evidence="1" id="KW-0175">Coiled coil</keyword>
<dbReference type="AlphaFoldDB" id="A0AA49JIA2"/>
<reference evidence="3" key="2">
    <citation type="journal article" date="2024" name="Antonie Van Leeuwenhoek">
        <title>Roseihalotalea indica gen. nov., sp. nov., a halophilic Bacteroidetes from mesopelagic Southwest Indian Ocean with higher carbohydrate metabolic potential.</title>
        <authorList>
            <person name="Chen B."/>
            <person name="Zhang M."/>
            <person name="Lin D."/>
            <person name="Ye J."/>
            <person name="Tang K."/>
        </authorList>
    </citation>
    <scope>NUCLEOTIDE SEQUENCE</scope>
    <source>
        <strain evidence="3">TK19036</strain>
    </source>
</reference>
<protein>
    <submittedName>
        <fullName evidence="3">Transposase</fullName>
    </submittedName>
</protein>
<evidence type="ECO:0000259" key="2">
    <source>
        <dbReference type="Pfam" id="PF01548"/>
    </source>
</evidence>
<evidence type="ECO:0000313" key="3">
    <source>
        <dbReference type="EMBL" id="WKN34002.1"/>
    </source>
</evidence>
<dbReference type="InterPro" id="IPR047650">
    <property type="entry name" value="Transpos_IS110"/>
</dbReference>
<evidence type="ECO:0000256" key="1">
    <source>
        <dbReference type="SAM" id="Coils"/>
    </source>
</evidence>
<dbReference type="InterPro" id="IPR002525">
    <property type="entry name" value="Transp_IS110-like_N"/>
</dbReference>
<organism evidence="3">
    <name type="scientific">Roseihalotalea indica</name>
    <dbReference type="NCBI Taxonomy" id="2867963"/>
    <lineage>
        <taxon>Bacteria</taxon>
        <taxon>Pseudomonadati</taxon>
        <taxon>Bacteroidota</taxon>
        <taxon>Cytophagia</taxon>
        <taxon>Cytophagales</taxon>
        <taxon>Catalimonadaceae</taxon>
        <taxon>Roseihalotalea</taxon>
    </lineage>
</organism>
<dbReference type="GO" id="GO:0006313">
    <property type="term" value="P:DNA transposition"/>
    <property type="evidence" value="ECO:0007669"/>
    <property type="project" value="InterPro"/>
</dbReference>
<proteinExistence type="predicted"/>
<dbReference type="PANTHER" id="PTHR33055:SF3">
    <property type="entry name" value="PUTATIVE TRANSPOSASE FOR IS117-RELATED"/>
    <property type="match status" value="1"/>
</dbReference>
<dbReference type="PANTHER" id="PTHR33055">
    <property type="entry name" value="TRANSPOSASE FOR INSERTION SEQUENCE ELEMENT IS1111A"/>
    <property type="match status" value="1"/>
</dbReference>
<gene>
    <name evidence="3" type="ORF">K4G66_16605</name>
</gene>
<dbReference type="Pfam" id="PF01548">
    <property type="entry name" value="DEDD_Tnp_IS110"/>
    <property type="match status" value="1"/>
</dbReference>
<reference evidence="3" key="1">
    <citation type="journal article" date="2023" name="Comput. Struct. Biotechnol. J.">
        <title>Discovery of a novel marine Bacteroidetes with a rich repertoire of carbohydrate-active enzymes.</title>
        <authorList>
            <person name="Chen B."/>
            <person name="Liu G."/>
            <person name="Chen Q."/>
            <person name="Wang H."/>
            <person name="Liu L."/>
            <person name="Tang K."/>
        </authorList>
    </citation>
    <scope>NUCLEOTIDE SEQUENCE</scope>
    <source>
        <strain evidence="3">TK19036</strain>
    </source>
</reference>